<dbReference type="Proteomes" id="UP000615446">
    <property type="component" value="Unassembled WGS sequence"/>
</dbReference>
<accession>A0A8H3LIV8</accession>
<sequence length="183" mass="20978">MVSSERSASGVVSVFLRKTNRKKSQHSGIHVFGFDIVILHQARIEQFGGSLAVKVVDKRKRPLNEVSISQQNKRFASFSKEAHEKIKQLIVKHQMILSNAKLDAYVRTYDEALLGWDGYRRLAAVEARLVREYQIAQRRIEITKLINNQIQIGVFNLDKDITQQPVLDEDEFQENSDGIVVDE</sequence>
<proteinExistence type="predicted"/>
<dbReference type="AlphaFoldDB" id="A0A8H3LIV8"/>
<evidence type="ECO:0000313" key="1">
    <source>
        <dbReference type="EMBL" id="GES86278.1"/>
    </source>
</evidence>
<comment type="caution">
    <text evidence="1">The sequence shown here is derived from an EMBL/GenBank/DDBJ whole genome shotgun (WGS) entry which is preliminary data.</text>
</comment>
<name>A0A8H3LIV8_9GLOM</name>
<reference evidence="1" key="1">
    <citation type="submission" date="2019-10" db="EMBL/GenBank/DDBJ databases">
        <title>Conservation and host-specific expression of non-tandemly repeated heterogenous ribosome RNA gene in arbuscular mycorrhizal fungi.</title>
        <authorList>
            <person name="Maeda T."/>
            <person name="Kobayashi Y."/>
            <person name="Nakagawa T."/>
            <person name="Ezawa T."/>
            <person name="Yamaguchi K."/>
            <person name="Bino T."/>
            <person name="Nishimoto Y."/>
            <person name="Shigenobu S."/>
            <person name="Kawaguchi M."/>
        </authorList>
    </citation>
    <scope>NUCLEOTIDE SEQUENCE</scope>
    <source>
        <strain evidence="1">HR1</strain>
    </source>
</reference>
<gene>
    <name evidence="1" type="ORF">RCL2_001334200</name>
</gene>
<protein>
    <submittedName>
        <fullName evidence="1">Uncharacterized protein</fullName>
    </submittedName>
</protein>
<dbReference type="OrthoDB" id="2464644at2759"/>
<evidence type="ECO:0000313" key="2">
    <source>
        <dbReference type="Proteomes" id="UP000615446"/>
    </source>
</evidence>
<dbReference type="EMBL" id="BLAL01000160">
    <property type="protein sequence ID" value="GES86278.1"/>
    <property type="molecule type" value="Genomic_DNA"/>
</dbReference>
<organism evidence="1 2">
    <name type="scientific">Rhizophagus clarus</name>
    <dbReference type="NCBI Taxonomy" id="94130"/>
    <lineage>
        <taxon>Eukaryota</taxon>
        <taxon>Fungi</taxon>
        <taxon>Fungi incertae sedis</taxon>
        <taxon>Mucoromycota</taxon>
        <taxon>Glomeromycotina</taxon>
        <taxon>Glomeromycetes</taxon>
        <taxon>Glomerales</taxon>
        <taxon>Glomeraceae</taxon>
        <taxon>Rhizophagus</taxon>
    </lineage>
</organism>